<dbReference type="Proteomes" id="UP001372834">
    <property type="component" value="Unassembled WGS sequence"/>
</dbReference>
<gene>
    <name evidence="2" type="ORF">RUM43_008511</name>
</gene>
<evidence type="ECO:0000256" key="1">
    <source>
        <dbReference type="SAM" id="MobiDB-lite"/>
    </source>
</evidence>
<accession>A0AAN8RTT6</accession>
<name>A0AAN8RTT6_POLSC</name>
<proteinExistence type="predicted"/>
<organism evidence="2 3">
    <name type="scientific">Polyplax serrata</name>
    <name type="common">Common mouse louse</name>
    <dbReference type="NCBI Taxonomy" id="468196"/>
    <lineage>
        <taxon>Eukaryota</taxon>
        <taxon>Metazoa</taxon>
        <taxon>Ecdysozoa</taxon>
        <taxon>Arthropoda</taxon>
        <taxon>Hexapoda</taxon>
        <taxon>Insecta</taxon>
        <taxon>Pterygota</taxon>
        <taxon>Neoptera</taxon>
        <taxon>Paraneoptera</taxon>
        <taxon>Psocodea</taxon>
        <taxon>Troctomorpha</taxon>
        <taxon>Phthiraptera</taxon>
        <taxon>Anoplura</taxon>
        <taxon>Polyplacidae</taxon>
        <taxon>Polyplax</taxon>
    </lineage>
</organism>
<dbReference type="AlphaFoldDB" id="A0AAN8RTT6"/>
<feature type="region of interest" description="Disordered" evidence="1">
    <location>
        <begin position="15"/>
        <end position="67"/>
    </location>
</feature>
<evidence type="ECO:0000313" key="3">
    <source>
        <dbReference type="Proteomes" id="UP001372834"/>
    </source>
</evidence>
<protein>
    <submittedName>
        <fullName evidence="2">Uncharacterized protein</fullName>
    </submittedName>
</protein>
<feature type="region of interest" description="Disordered" evidence="1">
    <location>
        <begin position="91"/>
        <end position="119"/>
    </location>
</feature>
<dbReference type="EMBL" id="JAWJWE010000038">
    <property type="protein sequence ID" value="KAK6622669.1"/>
    <property type="molecule type" value="Genomic_DNA"/>
</dbReference>
<comment type="caution">
    <text evidence="2">The sequence shown here is derived from an EMBL/GenBank/DDBJ whole genome shotgun (WGS) entry which is preliminary data.</text>
</comment>
<reference evidence="2 3" key="1">
    <citation type="submission" date="2023-10" db="EMBL/GenBank/DDBJ databases">
        <title>Genomes of two closely related lineages of the louse Polyplax serrata with different host specificities.</title>
        <authorList>
            <person name="Martinu J."/>
            <person name="Tarabai H."/>
            <person name="Stefka J."/>
            <person name="Hypsa V."/>
        </authorList>
    </citation>
    <scope>NUCLEOTIDE SEQUENCE [LARGE SCALE GENOMIC DNA]</scope>
    <source>
        <strain evidence="2">HR10_N</strain>
    </source>
</reference>
<sequence>MTRCVNVKWKFVSEKGKRNEKRAATRREQNGSGRQKREIQRRIRADGGSRQDGEAGELKNNRETNRKQSLSIGKSFLEFLYQVFMERLPGKSFRPRSPLLPPELKISPRDLKKTPWPKEKLKSFRKSELSIGSGSLEMMSA</sequence>
<evidence type="ECO:0000313" key="2">
    <source>
        <dbReference type="EMBL" id="KAK6622669.1"/>
    </source>
</evidence>
<feature type="compositionally biased region" description="Basic and acidic residues" evidence="1">
    <location>
        <begin position="106"/>
        <end position="119"/>
    </location>
</feature>
<feature type="compositionally biased region" description="Basic and acidic residues" evidence="1">
    <location>
        <begin position="15"/>
        <end position="66"/>
    </location>
</feature>